<dbReference type="OrthoDB" id="9795199at2"/>
<proteinExistence type="predicted"/>
<dbReference type="SUPFAM" id="SSF55729">
    <property type="entry name" value="Acyl-CoA N-acyltransferases (Nat)"/>
    <property type="match status" value="1"/>
</dbReference>
<reference evidence="2 3" key="1">
    <citation type="submission" date="2018-07" db="EMBL/GenBank/DDBJ databases">
        <title>Leeuwenhoekiella genomics.</title>
        <authorList>
            <person name="Tahon G."/>
            <person name="Willems A."/>
        </authorList>
    </citation>
    <scope>NUCLEOTIDE SEQUENCE [LARGE SCALE GENOMIC DNA]</scope>
    <source>
        <strain evidence="2 3">LMG 29608</strain>
    </source>
</reference>
<dbReference type="Gene3D" id="3.40.630.30">
    <property type="match status" value="1"/>
</dbReference>
<dbReference type="InterPro" id="IPR016181">
    <property type="entry name" value="Acyl_CoA_acyltransferase"/>
</dbReference>
<dbReference type="GO" id="GO:0016747">
    <property type="term" value="F:acyltransferase activity, transferring groups other than amino-acyl groups"/>
    <property type="evidence" value="ECO:0007669"/>
    <property type="project" value="InterPro"/>
</dbReference>
<accession>A0A4Q0PGQ5</accession>
<evidence type="ECO:0000313" key="2">
    <source>
        <dbReference type="EMBL" id="RXG26159.1"/>
    </source>
</evidence>
<dbReference type="EMBL" id="QOVK01000001">
    <property type="protein sequence ID" value="RXG26159.1"/>
    <property type="molecule type" value="Genomic_DNA"/>
</dbReference>
<dbReference type="AlphaFoldDB" id="A0A4Q0PGQ5"/>
<organism evidence="2 3">
    <name type="scientific">Leeuwenhoekiella polynyae</name>
    <dbReference type="NCBI Taxonomy" id="1550906"/>
    <lineage>
        <taxon>Bacteria</taxon>
        <taxon>Pseudomonadati</taxon>
        <taxon>Bacteroidota</taxon>
        <taxon>Flavobacteriia</taxon>
        <taxon>Flavobacteriales</taxon>
        <taxon>Flavobacteriaceae</taxon>
        <taxon>Leeuwenhoekiella</taxon>
    </lineage>
</organism>
<dbReference type="Pfam" id="PF13302">
    <property type="entry name" value="Acetyltransf_3"/>
    <property type="match status" value="1"/>
</dbReference>
<dbReference type="InterPro" id="IPR000182">
    <property type="entry name" value="GNAT_dom"/>
</dbReference>
<feature type="domain" description="N-acetyltransferase" evidence="1">
    <location>
        <begin position="16"/>
        <end position="155"/>
    </location>
</feature>
<dbReference type="PANTHER" id="PTHR43610:SF1">
    <property type="entry name" value="N-ACETYLTRANSFERASE DOMAIN-CONTAINING PROTEIN"/>
    <property type="match status" value="1"/>
</dbReference>
<dbReference type="RefSeq" id="WP_128763852.1">
    <property type="nucleotide sequence ID" value="NZ_JBHUOO010000018.1"/>
</dbReference>
<name>A0A4Q0PGQ5_9FLAO</name>
<dbReference type="PANTHER" id="PTHR43610">
    <property type="entry name" value="BLL6696 PROTEIN"/>
    <property type="match status" value="1"/>
</dbReference>
<gene>
    <name evidence="2" type="ORF">DSM02_152</name>
</gene>
<keyword evidence="2" id="KW-0808">Transferase</keyword>
<protein>
    <submittedName>
        <fullName evidence="2">RimJ/RimL family protein N-acetyltransferase</fullName>
    </submittedName>
</protein>
<keyword evidence="3" id="KW-1185">Reference proteome</keyword>
<comment type="caution">
    <text evidence="2">The sequence shown here is derived from an EMBL/GenBank/DDBJ whole genome shotgun (WGS) entry which is preliminary data.</text>
</comment>
<evidence type="ECO:0000259" key="1">
    <source>
        <dbReference type="Pfam" id="PF13302"/>
    </source>
</evidence>
<dbReference type="Proteomes" id="UP000289859">
    <property type="component" value="Unassembled WGS sequence"/>
</dbReference>
<sequence length="201" mass="23258">MKHWIDKILHFKSESVTLIPLKAEHKDGLLKAASDGKLWELWYTSVPDANSIDSYIATALAQKEKGLEYPLTIIDTQTETIIGCTRFYNLQPEHRRLEIGYTWYAKSYQRTAANTQCKYLLLQYAFEGLNCIAVQIVTNWFNIKSREAIARLGAKQDGILRNHRLNADGSYRDTVVFSITESEWMGVKKTLNYKLNRYKNL</sequence>
<evidence type="ECO:0000313" key="3">
    <source>
        <dbReference type="Proteomes" id="UP000289859"/>
    </source>
</evidence>